<comment type="subcellular location">
    <subcellularLocation>
        <location evidence="1">Cell membrane</location>
        <topology evidence="1">Single-pass type I membrane protein</topology>
    </subcellularLocation>
</comment>
<dbReference type="InterPro" id="IPR056609">
    <property type="entry name" value="Elapor1-like_3rd"/>
</dbReference>
<dbReference type="GO" id="GO:0070062">
    <property type="term" value="C:extracellular exosome"/>
    <property type="evidence" value="ECO:0007669"/>
    <property type="project" value="TreeGrafter"/>
</dbReference>
<dbReference type="SUPFAM" id="SSF57184">
    <property type="entry name" value="Growth factor receptor domain"/>
    <property type="match status" value="1"/>
</dbReference>
<keyword evidence="13" id="KW-1185">Reference proteome</keyword>
<dbReference type="GO" id="GO:0044090">
    <property type="term" value="P:positive regulation of vacuole organization"/>
    <property type="evidence" value="ECO:0007669"/>
    <property type="project" value="TreeGrafter"/>
</dbReference>
<evidence type="ECO:0000256" key="3">
    <source>
        <dbReference type="ARBA" id="ARBA00022475"/>
    </source>
</evidence>
<evidence type="ECO:0000259" key="11">
    <source>
        <dbReference type="PROSITE" id="PS51914"/>
    </source>
</evidence>
<dbReference type="InterPro" id="IPR039181">
    <property type="entry name" value="Elapor1/2"/>
</dbReference>
<dbReference type="GO" id="GO:0005886">
    <property type="term" value="C:plasma membrane"/>
    <property type="evidence" value="ECO:0007669"/>
    <property type="project" value="UniProtKB-SubCell"/>
</dbReference>
<dbReference type="InterPro" id="IPR056607">
    <property type="entry name" value="Elapor1/2_MRH"/>
</dbReference>
<feature type="transmembrane region" description="Helical" evidence="10">
    <location>
        <begin position="864"/>
        <end position="888"/>
    </location>
</feature>
<keyword evidence="9" id="KW-0325">Glycoprotein</keyword>
<evidence type="ECO:0000256" key="8">
    <source>
        <dbReference type="ARBA" id="ARBA00023157"/>
    </source>
</evidence>
<dbReference type="GO" id="GO:0000045">
    <property type="term" value="P:autophagosome assembly"/>
    <property type="evidence" value="ECO:0007669"/>
    <property type="project" value="TreeGrafter"/>
</dbReference>
<dbReference type="PANTHER" id="PTHR22727:SF13">
    <property type="entry name" value="ENDOSOME_LYSOSOME-ASSOCIATED APOPTOSIS AND AUTOPHAGY REGULATOR 1"/>
    <property type="match status" value="1"/>
</dbReference>
<comment type="similarity">
    <text evidence="2">Belongs to the ELAPOR family.</text>
</comment>
<reference evidence="13" key="3">
    <citation type="journal article" date="2014" name="Nature">
        <title>Elephant shark genome provides unique insights into gnathostome evolution.</title>
        <authorList>
            <consortium name="International Elephant Shark Genome Sequencing Consortium"/>
            <person name="Venkatesh B."/>
            <person name="Lee A.P."/>
            <person name="Ravi V."/>
            <person name="Maurya A.K."/>
            <person name="Lian M.M."/>
            <person name="Swann J.B."/>
            <person name="Ohta Y."/>
            <person name="Flajnik M.F."/>
            <person name="Sutoh Y."/>
            <person name="Kasahara M."/>
            <person name="Hoon S."/>
            <person name="Gangu V."/>
            <person name="Roy S.W."/>
            <person name="Irimia M."/>
            <person name="Korzh V."/>
            <person name="Kondrychyn I."/>
            <person name="Lim Z.W."/>
            <person name="Tay B.H."/>
            <person name="Tohari S."/>
            <person name="Kong K.W."/>
            <person name="Ho S."/>
            <person name="Lorente-Galdos B."/>
            <person name="Quilez J."/>
            <person name="Marques-Bonet T."/>
            <person name="Raney B.J."/>
            <person name="Ingham P.W."/>
            <person name="Tay A."/>
            <person name="Hillier L.W."/>
            <person name="Minx P."/>
            <person name="Boehm T."/>
            <person name="Wilson R.K."/>
            <person name="Brenner S."/>
            <person name="Warren W.C."/>
        </authorList>
    </citation>
    <scope>NUCLEOTIDE SEQUENCE [LARGE SCALE GENOMIC DNA]</scope>
</reference>
<gene>
    <name evidence="12" type="primary">elapor1</name>
</gene>
<dbReference type="GeneTree" id="ENSGT00940000156861"/>
<keyword evidence="8" id="KW-1015">Disulfide bond</keyword>
<dbReference type="AlphaFoldDB" id="A0A4W3GUY9"/>
<dbReference type="PROSITE" id="PS51914">
    <property type="entry name" value="MRH"/>
    <property type="match status" value="1"/>
</dbReference>
<evidence type="ECO:0000256" key="10">
    <source>
        <dbReference type="SAM" id="Phobius"/>
    </source>
</evidence>
<dbReference type="InterPro" id="IPR056608">
    <property type="entry name" value="Elapor1/2_GBD"/>
</dbReference>
<dbReference type="OMA" id="NTAWEVA"/>
<dbReference type="Pfam" id="PF23032">
    <property type="entry name" value="GBD_ELAPOR1-like_3rd"/>
    <property type="match status" value="1"/>
</dbReference>
<keyword evidence="7 10" id="KW-0472">Membrane</keyword>
<evidence type="ECO:0000256" key="4">
    <source>
        <dbReference type="ARBA" id="ARBA00022692"/>
    </source>
</evidence>
<dbReference type="InterPro" id="IPR056610">
    <property type="entry name" value="Elapor1/2_TNFR-like"/>
</dbReference>
<sequence length="978" mass="108434">PRLYQSLLVSQQVDSNSFHSPIKYSHYYTDCDSLGSRWRVAVPHHPGTCTGLPDPVKGRECSFSCGAGQFLDMRNQSCKACIAGTYSLGTGVEFSQWDELPPGFINKATTQDMSDEFTEAFENCTTSKWTLQTDFIASNTDECRATLMYSVYLKQPGTVSFEYLYPDTDIFFEFFVQNDQCQAMDSESKGIRRTERNDWQTISVHLNRGNNVLYWRTTGFPLGNTALKPALIKNIFITGVAYTSECFPCKPGSCNNKAGSSRCDPCPRNTYSPRGATFCQACDKDSYSETGSGSCKKRQPCSAKDYFNTHTPCDSGGMTQIMYKWIEPKLCNEDAKDAVKLPASGTKEPCRPCNPGFFKANGTGCEPCPHGFYSDGSTECTKCAIGTEPVLGFEYKWWNSLPKNMDTACFNGIDEDCKEIKGWEVAGDHVQSAVGRNDNDFLMLILTVPGFRAPESVVKDTENAEIARITFVFETKCTADCELYFMVVSETAEIWSGSRGKQSYTYVIEKHSSLAFVWAFQRTTSFDQVRYSTDVAQIYSINVTNVRDGVSSYCRPCALEDTASGSACVACPLGHYIDKASSKCRECPPNTYLKAHHYYGKESCVPCGPGNHTLCYNDCKFAQHQGSKTLQYDFSLLSNVSSVTSAPRFTSKGVKYFHYFNIGLCGFQGKKMATCVDNVTVEGITEAYEGFTEVISSYICQSTLVPTDVRGFRTITSSHPINLADRLLGKTYGNGRFLRSWYKPGLQLNEPCASVIMSSESTETCKTGRASTIRLRCNPAYAGSGTISVPSGCQEGTCDGCTFHFLWETAEACPLCSATDYHEIVGACVSGIQKTAFVWWEPKLCKGGVELPEQTVETCKAVDFFLKIGIITGSITACLLVATTCYFYKKNQKLEYKYCKLVMNSNVKDGELPAVDSCAIMEGEDMEDDLIFMSKKSLFGKIKSFTTKVKEVPLGTKFTLLMETFQSVRKLANSLIHL</sequence>
<dbReference type="Pfam" id="PF23091">
    <property type="entry name" value="TNFR_ELAPOR1_6th"/>
    <property type="match status" value="1"/>
</dbReference>
<keyword evidence="6 10" id="KW-1133">Transmembrane helix</keyword>
<reference evidence="12" key="5">
    <citation type="submission" date="2025-09" db="UniProtKB">
        <authorList>
            <consortium name="Ensembl"/>
        </authorList>
    </citation>
    <scope>IDENTIFICATION</scope>
</reference>
<keyword evidence="4 10" id="KW-0812">Transmembrane</keyword>
<dbReference type="PANTHER" id="PTHR22727">
    <property type="entry name" value="PROTEIN CBG13728"/>
    <property type="match status" value="1"/>
</dbReference>
<dbReference type="Ensembl" id="ENSCMIT00000007015.1">
    <property type="protein sequence ID" value="ENSCMIP00000006800.1"/>
    <property type="gene ID" value="ENSCMIG00000003781.1"/>
</dbReference>
<dbReference type="Gene3D" id="2.70.130.10">
    <property type="entry name" value="Mannose-6-phosphate receptor binding domain"/>
    <property type="match status" value="1"/>
</dbReference>
<dbReference type="Proteomes" id="UP000314986">
    <property type="component" value="Unassembled WGS sequence"/>
</dbReference>
<dbReference type="SMART" id="SM01411">
    <property type="entry name" value="Ephrin_rec_like"/>
    <property type="match status" value="4"/>
</dbReference>
<keyword evidence="3" id="KW-1003">Cell membrane</keyword>
<dbReference type="GO" id="GO:0005764">
    <property type="term" value="C:lysosome"/>
    <property type="evidence" value="ECO:0007669"/>
    <property type="project" value="TreeGrafter"/>
</dbReference>
<dbReference type="SUPFAM" id="SSF50911">
    <property type="entry name" value="Mannose 6-phosphate receptor domain"/>
    <property type="match status" value="1"/>
</dbReference>
<evidence type="ECO:0000256" key="6">
    <source>
        <dbReference type="ARBA" id="ARBA00022989"/>
    </source>
</evidence>
<proteinExistence type="inferred from homology"/>
<dbReference type="InterPro" id="IPR044865">
    <property type="entry name" value="MRH_dom"/>
</dbReference>
<reference evidence="12" key="4">
    <citation type="submission" date="2025-08" db="UniProtKB">
        <authorList>
            <consortium name="Ensembl"/>
        </authorList>
    </citation>
    <scope>IDENTIFICATION</scope>
</reference>
<dbReference type="InterPro" id="IPR056606">
    <property type="entry name" value="Elapor1/2_C"/>
</dbReference>
<dbReference type="Pfam" id="PF23031">
    <property type="entry name" value="GBD_ELAPOR1"/>
    <property type="match status" value="1"/>
</dbReference>
<reference evidence="13" key="1">
    <citation type="journal article" date="2006" name="Science">
        <title>Ancient noncoding elements conserved in the human genome.</title>
        <authorList>
            <person name="Venkatesh B."/>
            <person name="Kirkness E.F."/>
            <person name="Loh Y.H."/>
            <person name="Halpern A.L."/>
            <person name="Lee A.P."/>
            <person name="Johnson J."/>
            <person name="Dandona N."/>
            <person name="Viswanathan L.D."/>
            <person name="Tay A."/>
            <person name="Venter J.C."/>
            <person name="Strausberg R.L."/>
            <person name="Brenner S."/>
        </authorList>
    </citation>
    <scope>NUCLEOTIDE SEQUENCE [LARGE SCALE GENOMIC DNA]</scope>
</reference>
<evidence type="ECO:0000256" key="9">
    <source>
        <dbReference type="ARBA" id="ARBA00023180"/>
    </source>
</evidence>
<evidence type="ECO:0000256" key="7">
    <source>
        <dbReference type="ARBA" id="ARBA00023136"/>
    </source>
</evidence>
<keyword evidence="5" id="KW-0732">Signal</keyword>
<evidence type="ECO:0000256" key="1">
    <source>
        <dbReference type="ARBA" id="ARBA00004251"/>
    </source>
</evidence>
<protein>
    <submittedName>
        <fullName evidence="12">Endosome-lysosome associated apoptosis and autophagy regulator 1</fullName>
    </submittedName>
</protein>
<dbReference type="InterPro" id="IPR009030">
    <property type="entry name" value="Growth_fac_rcpt_cys_sf"/>
</dbReference>
<evidence type="ECO:0000313" key="12">
    <source>
        <dbReference type="Ensembl" id="ENSCMIP00000006800.1"/>
    </source>
</evidence>
<evidence type="ECO:0000256" key="2">
    <source>
        <dbReference type="ARBA" id="ARBA00007627"/>
    </source>
</evidence>
<accession>A0A4W3GUY9</accession>
<feature type="domain" description="MRH" evidence="11">
    <location>
        <begin position="617"/>
        <end position="815"/>
    </location>
</feature>
<dbReference type="InterPro" id="IPR009011">
    <property type="entry name" value="Man6P_isomerase_rcpt-bd_dom_sf"/>
</dbReference>
<reference evidence="13" key="2">
    <citation type="journal article" date="2007" name="PLoS Biol.">
        <title>Survey sequencing and comparative analysis of the elephant shark (Callorhinchus milii) genome.</title>
        <authorList>
            <person name="Venkatesh B."/>
            <person name="Kirkness E.F."/>
            <person name="Loh Y.H."/>
            <person name="Halpern A.L."/>
            <person name="Lee A.P."/>
            <person name="Johnson J."/>
            <person name="Dandona N."/>
            <person name="Viswanathan L.D."/>
            <person name="Tay A."/>
            <person name="Venter J.C."/>
            <person name="Strausberg R.L."/>
            <person name="Brenner S."/>
        </authorList>
    </citation>
    <scope>NUCLEOTIDE SEQUENCE [LARGE SCALE GENOMIC DNA]</scope>
</reference>
<evidence type="ECO:0000256" key="5">
    <source>
        <dbReference type="ARBA" id="ARBA00022729"/>
    </source>
</evidence>
<name>A0A4W3GUY9_CALMI</name>
<dbReference type="GO" id="GO:0005770">
    <property type="term" value="C:late endosome"/>
    <property type="evidence" value="ECO:0007669"/>
    <property type="project" value="TreeGrafter"/>
</dbReference>
<dbReference type="InParanoid" id="A0A4W3GUY9"/>
<organism evidence="12 13">
    <name type="scientific">Callorhinchus milii</name>
    <name type="common">Ghost shark</name>
    <dbReference type="NCBI Taxonomy" id="7868"/>
    <lineage>
        <taxon>Eukaryota</taxon>
        <taxon>Metazoa</taxon>
        <taxon>Chordata</taxon>
        <taxon>Craniata</taxon>
        <taxon>Vertebrata</taxon>
        <taxon>Chondrichthyes</taxon>
        <taxon>Holocephali</taxon>
        <taxon>Chimaeriformes</taxon>
        <taxon>Callorhinchidae</taxon>
        <taxon>Callorhinchus</taxon>
    </lineage>
</organism>
<evidence type="ECO:0000313" key="13">
    <source>
        <dbReference type="Proteomes" id="UP000314986"/>
    </source>
</evidence>
<dbReference type="Pfam" id="PF23089">
    <property type="entry name" value="ELAPOR1_C"/>
    <property type="match status" value="1"/>
</dbReference>
<dbReference type="Pfam" id="PF23087">
    <property type="entry name" value="MRH_ELAPOR1_9th"/>
    <property type="match status" value="1"/>
</dbReference>
<dbReference type="GO" id="GO:0005802">
    <property type="term" value="C:trans-Golgi network"/>
    <property type="evidence" value="ECO:0007669"/>
    <property type="project" value="TreeGrafter"/>
</dbReference>